<evidence type="ECO:0000256" key="13">
    <source>
        <dbReference type="SAM" id="Phobius"/>
    </source>
</evidence>
<comment type="subcellular location">
    <subcellularLocation>
        <location evidence="1">Cell membrane</location>
        <topology evidence="1">Multi-pass membrane protein</topology>
    </subcellularLocation>
</comment>
<dbReference type="AlphaFoldDB" id="A0AAD1TJZ8"/>
<keyword evidence="9" id="KW-1015">Disulfide bond</keyword>
<keyword evidence="10 15" id="KW-0675">Receptor</keyword>
<dbReference type="GO" id="GO:0005886">
    <property type="term" value="C:plasma membrane"/>
    <property type="evidence" value="ECO:0007669"/>
    <property type="project" value="UniProtKB-SubCell"/>
</dbReference>
<organism evidence="15 16">
    <name type="scientific">Pelobates cultripes</name>
    <name type="common">Western spadefoot toad</name>
    <dbReference type="NCBI Taxonomy" id="61616"/>
    <lineage>
        <taxon>Eukaryota</taxon>
        <taxon>Metazoa</taxon>
        <taxon>Chordata</taxon>
        <taxon>Craniata</taxon>
        <taxon>Vertebrata</taxon>
        <taxon>Euteleostomi</taxon>
        <taxon>Amphibia</taxon>
        <taxon>Batrachia</taxon>
        <taxon>Anura</taxon>
        <taxon>Pelobatoidea</taxon>
        <taxon>Pelobatidae</taxon>
        <taxon>Pelobates</taxon>
    </lineage>
</organism>
<dbReference type="PANTHER" id="PTHR24242">
    <property type="entry name" value="G-PROTEIN COUPLED RECEPTOR"/>
    <property type="match status" value="1"/>
</dbReference>
<evidence type="ECO:0000256" key="11">
    <source>
        <dbReference type="ARBA" id="ARBA00023180"/>
    </source>
</evidence>
<evidence type="ECO:0000256" key="7">
    <source>
        <dbReference type="ARBA" id="ARBA00023040"/>
    </source>
</evidence>
<dbReference type="PANTHER" id="PTHR24242:SF403">
    <property type="entry name" value="OLFACTORY RECEPTOR 5V1-LIKE"/>
    <property type="match status" value="1"/>
</dbReference>
<evidence type="ECO:0000256" key="3">
    <source>
        <dbReference type="ARBA" id="ARBA00022606"/>
    </source>
</evidence>
<proteinExistence type="predicted"/>
<evidence type="ECO:0000256" key="10">
    <source>
        <dbReference type="ARBA" id="ARBA00023170"/>
    </source>
</evidence>
<evidence type="ECO:0000313" key="15">
    <source>
        <dbReference type="EMBL" id="CAH2326736.1"/>
    </source>
</evidence>
<dbReference type="GO" id="GO:0004984">
    <property type="term" value="F:olfactory receptor activity"/>
    <property type="evidence" value="ECO:0007669"/>
    <property type="project" value="InterPro"/>
</dbReference>
<evidence type="ECO:0000256" key="9">
    <source>
        <dbReference type="ARBA" id="ARBA00023157"/>
    </source>
</evidence>
<evidence type="ECO:0000256" key="1">
    <source>
        <dbReference type="ARBA" id="ARBA00004651"/>
    </source>
</evidence>
<name>A0AAD1TJZ8_PELCU</name>
<dbReference type="EMBL" id="OW240924">
    <property type="protein sequence ID" value="CAH2326736.1"/>
    <property type="molecule type" value="Genomic_DNA"/>
</dbReference>
<dbReference type="SUPFAM" id="SSF81321">
    <property type="entry name" value="Family A G protein-coupled receptor-like"/>
    <property type="match status" value="1"/>
</dbReference>
<protein>
    <submittedName>
        <fullName evidence="15">Olfactory receptor 5V1-like</fullName>
    </submittedName>
</protein>
<evidence type="ECO:0000256" key="4">
    <source>
        <dbReference type="ARBA" id="ARBA00022692"/>
    </source>
</evidence>
<feature type="transmembrane region" description="Helical" evidence="13">
    <location>
        <begin position="25"/>
        <end position="48"/>
    </location>
</feature>
<dbReference type="Gene3D" id="1.20.1070.10">
    <property type="entry name" value="Rhodopsin 7-helix transmembrane proteins"/>
    <property type="match status" value="1"/>
</dbReference>
<evidence type="ECO:0000256" key="12">
    <source>
        <dbReference type="ARBA" id="ARBA00023224"/>
    </source>
</evidence>
<keyword evidence="12" id="KW-0807">Transducer</keyword>
<feature type="domain" description="G-protein coupled receptors family 1 profile" evidence="14">
    <location>
        <begin position="41"/>
        <end position="287"/>
    </location>
</feature>
<evidence type="ECO:0000256" key="6">
    <source>
        <dbReference type="ARBA" id="ARBA00022989"/>
    </source>
</evidence>
<keyword evidence="6 13" id="KW-1133">Transmembrane helix</keyword>
<evidence type="ECO:0000256" key="8">
    <source>
        <dbReference type="ARBA" id="ARBA00023136"/>
    </source>
</evidence>
<evidence type="ECO:0000256" key="2">
    <source>
        <dbReference type="ARBA" id="ARBA00022475"/>
    </source>
</evidence>
<keyword evidence="7" id="KW-0297">G-protein coupled receptor</keyword>
<feature type="transmembrane region" description="Helical" evidence="13">
    <location>
        <begin position="98"/>
        <end position="120"/>
    </location>
</feature>
<reference evidence="15" key="1">
    <citation type="submission" date="2022-03" db="EMBL/GenBank/DDBJ databases">
        <authorList>
            <person name="Alioto T."/>
            <person name="Alioto T."/>
            <person name="Gomez Garrido J."/>
        </authorList>
    </citation>
    <scope>NUCLEOTIDE SEQUENCE</scope>
</reference>
<feature type="transmembrane region" description="Helical" evidence="13">
    <location>
        <begin position="272"/>
        <end position="289"/>
    </location>
</feature>
<keyword evidence="11" id="KW-0325">Glycoprotein</keyword>
<dbReference type="Proteomes" id="UP001295444">
    <property type="component" value="Chromosome 13"/>
</dbReference>
<evidence type="ECO:0000256" key="5">
    <source>
        <dbReference type="ARBA" id="ARBA00022725"/>
    </source>
</evidence>
<feature type="transmembrane region" description="Helical" evidence="13">
    <location>
        <begin position="237"/>
        <end position="260"/>
    </location>
</feature>
<dbReference type="InterPro" id="IPR050939">
    <property type="entry name" value="Olfactory_GPCR1"/>
</dbReference>
<feature type="transmembrane region" description="Helical" evidence="13">
    <location>
        <begin position="201"/>
        <end position="225"/>
    </location>
</feature>
<dbReference type="InterPro" id="IPR000725">
    <property type="entry name" value="Olfact_rcpt"/>
</dbReference>
<evidence type="ECO:0000259" key="14">
    <source>
        <dbReference type="PROSITE" id="PS50262"/>
    </source>
</evidence>
<dbReference type="GO" id="GO:0004930">
    <property type="term" value="F:G protein-coupled receptor activity"/>
    <property type="evidence" value="ECO:0007669"/>
    <property type="project" value="UniProtKB-KW"/>
</dbReference>
<dbReference type="PROSITE" id="PS50262">
    <property type="entry name" value="G_PROTEIN_RECEP_F1_2"/>
    <property type="match status" value="1"/>
</dbReference>
<dbReference type="PRINTS" id="PR00245">
    <property type="entry name" value="OLFACTORYR"/>
</dbReference>
<dbReference type="Pfam" id="PF13853">
    <property type="entry name" value="7tm_4"/>
    <property type="match status" value="1"/>
</dbReference>
<keyword evidence="8 13" id="KW-0472">Membrane</keyword>
<evidence type="ECO:0000313" key="16">
    <source>
        <dbReference type="Proteomes" id="UP001295444"/>
    </source>
</evidence>
<sequence>MEYVNKTTVKEFILMAFSNFHQFQMLIFIIILLMYIICVTGNLVIIVLVKIGPDLHTPMYFFISVFAALEISFVSVTVPKLLANLILGSRTITFIGCFVQLFTFNALGVTECYLLAVMAFDRNLAINNPLRYGAIMSHTFCFKLAFLPWIASFTIVLIPTILTADLDYCGPNELNHFFCDLAPVQSLSCSNPFISNVVTSIASIFASLMPFLLLIGFYIHIIIAISLIKSMDGKKKAFSTCSSHLMVASMFYGSVVIVYIKPKGSQYDKFISLIYTVIIPTLNPFIYTLRNKDVKIALTKLKPSQYFTNP</sequence>
<feature type="transmembrane region" description="Helical" evidence="13">
    <location>
        <begin position="60"/>
        <end position="78"/>
    </location>
</feature>
<accession>A0AAD1TJZ8</accession>
<keyword evidence="4 13" id="KW-0812">Transmembrane</keyword>
<dbReference type="InterPro" id="IPR017452">
    <property type="entry name" value="GPCR_Rhodpsn_7TM"/>
</dbReference>
<dbReference type="FunFam" id="1.20.1070.10:FF:000010">
    <property type="entry name" value="Olfactory receptor"/>
    <property type="match status" value="1"/>
</dbReference>
<feature type="transmembrane region" description="Helical" evidence="13">
    <location>
        <begin position="140"/>
        <end position="162"/>
    </location>
</feature>
<keyword evidence="16" id="KW-1185">Reference proteome</keyword>
<dbReference type="PRINTS" id="PR00237">
    <property type="entry name" value="GPCRRHODOPSN"/>
</dbReference>
<keyword evidence="3" id="KW-0716">Sensory transduction</keyword>
<keyword evidence="2" id="KW-1003">Cell membrane</keyword>
<gene>
    <name evidence="15" type="ORF">PECUL_23A058472</name>
</gene>
<dbReference type="CDD" id="cd13954">
    <property type="entry name" value="7tmA_OR"/>
    <property type="match status" value="1"/>
</dbReference>
<keyword evidence="5" id="KW-0552">Olfaction</keyword>
<dbReference type="InterPro" id="IPR000276">
    <property type="entry name" value="GPCR_Rhodpsn"/>
</dbReference>